<dbReference type="GO" id="GO:0004843">
    <property type="term" value="F:cysteine-type deubiquitinase activity"/>
    <property type="evidence" value="ECO:0007669"/>
    <property type="project" value="UniProtKB-UniRule"/>
</dbReference>
<keyword evidence="1" id="KW-0788">Thiol protease</keyword>
<dbReference type="PROSITE" id="PS00972">
    <property type="entry name" value="USP_1"/>
    <property type="match status" value="1"/>
</dbReference>
<feature type="domain" description="USP" evidence="2">
    <location>
        <begin position="72"/>
        <end position="482"/>
    </location>
</feature>
<dbReference type="Proteomes" id="UP000002428">
    <property type="component" value="Chromosome H"/>
</dbReference>
<dbReference type="eggNOG" id="ENOG502QSIQ">
    <property type="taxonomic scope" value="Eukaryota"/>
</dbReference>
<comment type="catalytic activity">
    <reaction evidence="1">
        <text>Thiol-dependent hydrolysis of ester, thioester, amide, peptide and isopeptide bonds formed by the C-terminal Gly of ubiquitin (a 76-residue protein attached to proteins as an intracellular targeting signal).</text>
        <dbReference type="EC" id="3.4.19.12"/>
    </reaction>
</comment>
<dbReference type="InterPro" id="IPR018200">
    <property type="entry name" value="USP_CS"/>
</dbReference>
<dbReference type="STRING" id="284593.Q6FRW6"/>
<dbReference type="GO" id="GO:0005829">
    <property type="term" value="C:cytosol"/>
    <property type="evidence" value="ECO:0007669"/>
    <property type="project" value="TreeGrafter"/>
</dbReference>
<dbReference type="InterPro" id="IPR050164">
    <property type="entry name" value="Peptidase_C19"/>
</dbReference>
<dbReference type="EC" id="3.4.19.12" evidence="1"/>
<dbReference type="InParanoid" id="Q6FRW6"/>
<keyword evidence="1" id="KW-0645">Protease</keyword>
<dbReference type="PANTHER" id="PTHR24006:SF827">
    <property type="entry name" value="UBIQUITIN CARBOXYL-TERMINAL HYDROLASE 34"/>
    <property type="match status" value="1"/>
</dbReference>
<keyword evidence="1" id="KW-0378">Hydrolase</keyword>
<dbReference type="InterPro" id="IPR001394">
    <property type="entry name" value="Peptidase_C19_UCH"/>
</dbReference>
<dbReference type="Gene3D" id="3.90.70.10">
    <property type="entry name" value="Cysteine proteinases"/>
    <property type="match status" value="1"/>
</dbReference>
<dbReference type="HOGENOM" id="CLU_023181_0_0_1"/>
<reference evidence="4 5" key="1">
    <citation type="journal article" date="2004" name="Nature">
        <title>Genome evolution in yeasts.</title>
        <authorList>
            <consortium name="Genolevures"/>
            <person name="Dujon B."/>
            <person name="Sherman D."/>
            <person name="Fischer G."/>
            <person name="Durrens P."/>
            <person name="Casaregola S."/>
            <person name="Lafontaine I."/>
            <person name="de Montigny J."/>
            <person name="Marck C."/>
            <person name="Neuveglise C."/>
            <person name="Talla E."/>
            <person name="Goffard N."/>
            <person name="Frangeul L."/>
            <person name="Aigle M."/>
            <person name="Anthouard V."/>
            <person name="Babour A."/>
            <person name="Barbe V."/>
            <person name="Barnay S."/>
            <person name="Blanchin S."/>
            <person name="Beckerich J.M."/>
            <person name="Beyne E."/>
            <person name="Bleykasten C."/>
            <person name="Boisrame A."/>
            <person name="Boyer J."/>
            <person name="Cattolico L."/>
            <person name="Confanioleri F."/>
            <person name="de Daruvar A."/>
            <person name="Despons L."/>
            <person name="Fabre E."/>
            <person name="Fairhead C."/>
            <person name="Ferry-Dumazet H."/>
            <person name="Groppi A."/>
            <person name="Hantraye F."/>
            <person name="Hennequin C."/>
            <person name="Jauniaux N."/>
            <person name="Joyet P."/>
            <person name="Kachouri R."/>
            <person name="Kerrest A."/>
            <person name="Koszul R."/>
            <person name="Lemaire M."/>
            <person name="Lesur I."/>
            <person name="Ma L."/>
            <person name="Muller H."/>
            <person name="Nicaud J.M."/>
            <person name="Nikolski M."/>
            <person name="Oztas S."/>
            <person name="Ozier-Kalogeropoulos O."/>
            <person name="Pellenz S."/>
            <person name="Potier S."/>
            <person name="Richard G.F."/>
            <person name="Straub M.L."/>
            <person name="Suleau A."/>
            <person name="Swennene D."/>
            <person name="Tekaia F."/>
            <person name="Wesolowski-Louvel M."/>
            <person name="Westhof E."/>
            <person name="Wirth B."/>
            <person name="Zeniou-Meyer M."/>
            <person name="Zivanovic I."/>
            <person name="Bolotin-Fukuhara M."/>
            <person name="Thierry A."/>
            <person name="Bouchier C."/>
            <person name="Caudron B."/>
            <person name="Scarpelli C."/>
            <person name="Gaillardin C."/>
            <person name="Weissenbach J."/>
            <person name="Wincker P."/>
            <person name="Souciet J.L."/>
        </authorList>
    </citation>
    <scope>NUCLEOTIDE SEQUENCE [LARGE SCALE GENOMIC DNA]</scope>
    <source>
        <strain evidence="5">ATCC 2001 / BCRC 20586 / JCM 3761 / NBRC 0622 / NRRL Y-65 / CBS 138</strain>
    </source>
</reference>
<dbReference type="GO" id="GO:0016579">
    <property type="term" value="P:protein deubiquitination"/>
    <property type="evidence" value="ECO:0007669"/>
    <property type="project" value="InterPro"/>
</dbReference>
<dbReference type="EMBL" id="CR380954">
    <property type="protein sequence ID" value="CAG59961.1"/>
    <property type="molecule type" value="Genomic_DNA"/>
</dbReference>
<dbReference type="KEGG" id="cgr:2888532"/>
<gene>
    <name evidence="3 4" type="ordered locus">CAGL0H05335g</name>
</gene>
<dbReference type="InterPro" id="IPR028889">
    <property type="entry name" value="USP"/>
</dbReference>
<accession>Q6FRW6</accession>
<name>Q6FRW6_CANGA</name>
<dbReference type="AlphaFoldDB" id="Q6FRW6"/>
<dbReference type="PROSITE" id="PS50235">
    <property type="entry name" value="USP_3"/>
    <property type="match status" value="1"/>
</dbReference>
<sequence length="483" mass="55084">MLLVPILQTNKDLFKTIIDQLFYGFRRSNSFKAGVGLIGLLVSYIVYPSVKNILFSKNINGSLASRPDKYTTGLVNKGNYCYANSVIQALSSIDYFSDYINKFVIGIDENEISSAGLEKTDTEALLLHRALADLLRKLQMVIFEPTNADIKHLVSVLEWKVSGRLSRAQNDAHEFLQVLLEQLHVELSNSHKTSSCKFPFAGTIIESYKCLQCQHETAPKKSTFNIFEAPLPQKYEIDLNDVLMRNSNEIIDDYKCMVCLIRSVITLERAHGFSGTAESIKGKLLALEKKLPDITINEEFDIELQNYLDTYCKYGFKNNVARRSILKQCKFVNAPDIFVIHLSRSTYNGMTFTRNGCKVHFGETLDAFETVACSTSSNEFTKRVRYRLKSIVIHTGSHYSGHYQVLRRKPIIMKSKVSGDIVNTGTTIGEKKPTVMDSNFRRMKSTTIYPFWLISDTNVKEKRISDIVNEQKSVYMLFYERIL</sequence>
<evidence type="ECO:0000256" key="1">
    <source>
        <dbReference type="RuleBase" id="RU366025"/>
    </source>
</evidence>
<dbReference type="PROSITE" id="PS00973">
    <property type="entry name" value="USP_2"/>
    <property type="match status" value="1"/>
</dbReference>
<dbReference type="PANTHER" id="PTHR24006">
    <property type="entry name" value="UBIQUITIN CARBOXYL-TERMINAL HYDROLASE"/>
    <property type="match status" value="1"/>
</dbReference>
<dbReference type="GO" id="GO:0005741">
    <property type="term" value="C:mitochondrial outer membrane"/>
    <property type="evidence" value="ECO:0007669"/>
    <property type="project" value="EnsemblFungi"/>
</dbReference>
<evidence type="ECO:0000313" key="4">
    <source>
        <dbReference type="EMBL" id="CAG59961.1"/>
    </source>
</evidence>
<evidence type="ECO:0000313" key="3">
    <source>
        <dbReference type="CGD" id="CAL0131650"/>
    </source>
</evidence>
<keyword evidence="5" id="KW-1185">Reference proteome</keyword>
<evidence type="ECO:0000259" key="2">
    <source>
        <dbReference type="PROSITE" id="PS50235"/>
    </source>
</evidence>
<keyword evidence="1" id="KW-0833">Ubl conjugation pathway</keyword>
<evidence type="ECO:0000313" key="5">
    <source>
        <dbReference type="Proteomes" id="UP000002428"/>
    </source>
</evidence>
<organism evidence="4 5">
    <name type="scientific">Candida glabrata (strain ATCC 2001 / BCRC 20586 / JCM 3761 / NBRC 0622 / NRRL Y-65 / CBS 138)</name>
    <name type="common">Yeast</name>
    <name type="synonym">Nakaseomyces glabratus</name>
    <dbReference type="NCBI Taxonomy" id="284593"/>
    <lineage>
        <taxon>Eukaryota</taxon>
        <taxon>Fungi</taxon>
        <taxon>Dikarya</taxon>
        <taxon>Ascomycota</taxon>
        <taxon>Saccharomycotina</taxon>
        <taxon>Saccharomycetes</taxon>
        <taxon>Saccharomycetales</taxon>
        <taxon>Saccharomycetaceae</taxon>
        <taxon>Nakaseomyces</taxon>
    </lineage>
</organism>
<protein>
    <recommendedName>
        <fullName evidence="1">Ubiquitin carboxyl-terminal hydrolase</fullName>
        <ecNumber evidence="1">3.4.19.12</ecNumber>
    </recommendedName>
</protein>
<dbReference type="VEuPathDB" id="FungiDB:CAGL0H05335g"/>
<comment type="similarity">
    <text evidence="1">Belongs to the peptidase C19 family.</text>
</comment>
<dbReference type="FunCoup" id="Q6FRW6">
    <property type="interactions" value="45"/>
</dbReference>
<dbReference type="InterPro" id="IPR038765">
    <property type="entry name" value="Papain-like_cys_pep_sf"/>
</dbReference>
<dbReference type="CDD" id="cd02662">
    <property type="entry name" value="Peptidase_C19F"/>
    <property type="match status" value="1"/>
</dbReference>
<dbReference type="CGD" id="CAL0131650">
    <property type="gene designation" value="CAGL0H05335g"/>
</dbReference>
<dbReference type="GO" id="GO:0006508">
    <property type="term" value="P:proteolysis"/>
    <property type="evidence" value="ECO:0007669"/>
    <property type="project" value="UniProtKB-KW"/>
</dbReference>
<dbReference type="GO" id="GO:0005634">
    <property type="term" value="C:nucleus"/>
    <property type="evidence" value="ECO:0007669"/>
    <property type="project" value="TreeGrafter"/>
</dbReference>
<dbReference type="OMA" id="ICQIRAI"/>
<dbReference type="Pfam" id="PF00443">
    <property type="entry name" value="UCH"/>
    <property type="match status" value="1"/>
</dbReference>
<proteinExistence type="inferred from homology"/>
<dbReference type="SUPFAM" id="SSF54001">
    <property type="entry name" value="Cysteine proteinases"/>
    <property type="match status" value="1"/>
</dbReference>